<dbReference type="InterPro" id="IPR027417">
    <property type="entry name" value="P-loop_NTPase"/>
</dbReference>
<evidence type="ECO:0008006" key="8">
    <source>
        <dbReference type="Google" id="ProtNLM"/>
    </source>
</evidence>
<dbReference type="Gene3D" id="3.40.50.300">
    <property type="entry name" value="P-loop containing nucleotide triphosphate hydrolases"/>
    <property type="match status" value="3"/>
</dbReference>
<keyword evidence="3" id="KW-0547">Nucleotide-binding</keyword>
<reference evidence="6 7" key="1">
    <citation type="journal article" date="2001" name="Int. J. Syst. Evol. Microbiol.">
        <title>Agreia bicolorata gen. nov., sp. nov., to accommodate actinobacteria isolated from narrow reed grass infected by the nematode Heteroanguina graminophila.</title>
        <authorList>
            <person name="Evtushenko L.I."/>
            <person name="Dorofeeva L.V."/>
            <person name="Dobrovolskaya T.G."/>
            <person name="Streshinskaya G.M."/>
            <person name="Subbotin S.A."/>
            <person name="Tiedje J.M."/>
        </authorList>
    </citation>
    <scope>NUCLEOTIDE SEQUENCE [LARGE SCALE GENOMIC DNA]</scope>
    <source>
        <strain evidence="6 7">VKM Ac-1804</strain>
    </source>
</reference>
<evidence type="ECO:0000313" key="6">
    <source>
        <dbReference type="EMBL" id="KJC63697.1"/>
    </source>
</evidence>
<sequence>MDSPGLDAVLAQAVGAVPFAHVRRMPSLTATLDLADNVFLGIEPRRRFFGLPGIVDRAAMRTQATALLRRVDVYTPLPTLASRLDDASRVLVEAARALAHGATVLAFTEPTAGLTAAGAERVAQVLRRLANEGLAVVVASQRPSLAIELGDAVSVLSSGSIVPVLRPGDSGVDARGRLLEAMAGGAPGPAATGPTPRDRAAESPSGAVVEIVDWSTNDEFDRETPVVIDASLSAAAGEIVGVAGLGGSGRNELLLSVFGRTAGTVPSGAVLIDGLPVDTSTTMAAIEHGIFAIVTVQPKYRVRIVGGISAPATPSMLPALVKAGVVTREDETRSTPGARALDAVRMRGRDDEWVRIRSLLELFPESQHRVLLLVEPTRDLDHERRAEVWRLLRVIADAGKAVIVTSADPDELLAISDRVVAMAGGRVVGEVGRGESFLELLTLVAPL</sequence>
<keyword evidence="4" id="KW-0067">ATP-binding</keyword>
<keyword evidence="2" id="KW-0677">Repeat</keyword>
<dbReference type="PANTHER" id="PTHR43790:SF9">
    <property type="entry name" value="GALACTOFURANOSE TRANSPORTER ATP-BINDING PROTEIN YTFR"/>
    <property type="match status" value="1"/>
</dbReference>
<dbReference type="Proteomes" id="UP000032503">
    <property type="component" value="Unassembled WGS sequence"/>
</dbReference>
<evidence type="ECO:0000313" key="7">
    <source>
        <dbReference type="Proteomes" id="UP000032503"/>
    </source>
</evidence>
<evidence type="ECO:0000256" key="1">
    <source>
        <dbReference type="ARBA" id="ARBA00022448"/>
    </source>
</evidence>
<evidence type="ECO:0000256" key="5">
    <source>
        <dbReference type="SAM" id="MobiDB-lite"/>
    </source>
</evidence>
<keyword evidence="1" id="KW-0813">Transport</keyword>
<evidence type="ECO:0000256" key="3">
    <source>
        <dbReference type="ARBA" id="ARBA00022741"/>
    </source>
</evidence>
<dbReference type="RefSeq" id="WP_044442684.1">
    <property type="nucleotide sequence ID" value="NZ_JYFC01000006.1"/>
</dbReference>
<dbReference type="PANTHER" id="PTHR43790">
    <property type="entry name" value="CARBOHYDRATE TRANSPORT ATP-BINDING PROTEIN MG119-RELATED"/>
    <property type="match status" value="1"/>
</dbReference>
<keyword evidence="7" id="KW-1185">Reference proteome</keyword>
<protein>
    <recommendedName>
        <fullName evidence="8">Ribose transport system ATP-binding protein</fullName>
    </recommendedName>
</protein>
<name>A0ABR5CDY5_9MICO</name>
<proteinExistence type="predicted"/>
<dbReference type="InterPro" id="IPR050107">
    <property type="entry name" value="ABC_carbohydrate_import_ATPase"/>
</dbReference>
<evidence type="ECO:0000256" key="2">
    <source>
        <dbReference type="ARBA" id="ARBA00022737"/>
    </source>
</evidence>
<dbReference type="EMBL" id="JYFC01000006">
    <property type="protein sequence ID" value="KJC63697.1"/>
    <property type="molecule type" value="Genomic_DNA"/>
</dbReference>
<evidence type="ECO:0000256" key="4">
    <source>
        <dbReference type="ARBA" id="ARBA00022840"/>
    </source>
</evidence>
<gene>
    <name evidence="6" type="ORF">TZ00_14490</name>
</gene>
<accession>A0ABR5CDY5</accession>
<comment type="caution">
    <text evidence="6">The sequence shown here is derived from an EMBL/GenBank/DDBJ whole genome shotgun (WGS) entry which is preliminary data.</text>
</comment>
<dbReference type="SUPFAM" id="SSF52540">
    <property type="entry name" value="P-loop containing nucleoside triphosphate hydrolases"/>
    <property type="match status" value="2"/>
</dbReference>
<feature type="region of interest" description="Disordered" evidence="5">
    <location>
        <begin position="183"/>
        <end position="205"/>
    </location>
</feature>
<organism evidence="6 7">
    <name type="scientific">Agreia bicolorata</name>
    <dbReference type="NCBI Taxonomy" id="110935"/>
    <lineage>
        <taxon>Bacteria</taxon>
        <taxon>Bacillati</taxon>
        <taxon>Actinomycetota</taxon>
        <taxon>Actinomycetes</taxon>
        <taxon>Micrococcales</taxon>
        <taxon>Microbacteriaceae</taxon>
        <taxon>Agreia</taxon>
    </lineage>
</organism>